<proteinExistence type="predicted"/>
<sequence>MKQLPANWWLPWLVRARTLLVEHRNLLNRINVFPVADADTGTNLVATVGRAADTAGLADEPDFATAARAALRGARGNSGTLVSVWLLGLAGELEGLDCPDVVQLHHALLAGAQRAQSALSQPAEGTALTVMSALAAVPPTENFGGYLAKLVDAAESTVRQSAHAEHARHGWVDSGALGMLLVTAALYSAITATEATADYSDLLVLPPAFEGKKLLDSEVAGARTQPQVEVMCTMQLPVYEVTALRSALDTIGDSVSIAQVCAGHEALWAIHVHVAKERDALRVLEAAGEPQDVRVTALDTAEHQERHAGELA</sequence>
<dbReference type="InterPro" id="IPR048394">
    <property type="entry name" value="FakA-like_M"/>
</dbReference>
<dbReference type="RefSeq" id="WP_345444959.1">
    <property type="nucleotide sequence ID" value="NZ_BAABKP010000001.1"/>
</dbReference>
<name>A0ABP9BAT2_9MICC</name>
<reference evidence="3" key="1">
    <citation type="journal article" date="2019" name="Int. J. Syst. Evol. Microbiol.">
        <title>The Global Catalogue of Microorganisms (GCM) 10K type strain sequencing project: providing services to taxonomists for standard genome sequencing and annotation.</title>
        <authorList>
            <consortium name="The Broad Institute Genomics Platform"/>
            <consortium name="The Broad Institute Genome Sequencing Center for Infectious Disease"/>
            <person name="Wu L."/>
            <person name="Ma J."/>
        </authorList>
    </citation>
    <scope>NUCLEOTIDE SEQUENCE [LARGE SCALE GENOMIC DNA]</scope>
    <source>
        <strain evidence="3">JCM 18541</strain>
    </source>
</reference>
<protein>
    <recommendedName>
        <fullName evidence="1">DhaL domain-containing protein</fullName>
    </recommendedName>
</protein>
<organism evidence="2 3">
    <name type="scientific">Rothia endophytica</name>
    <dbReference type="NCBI Taxonomy" id="1324766"/>
    <lineage>
        <taxon>Bacteria</taxon>
        <taxon>Bacillati</taxon>
        <taxon>Actinomycetota</taxon>
        <taxon>Actinomycetes</taxon>
        <taxon>Micrococcales</taxon>
        <taxon>Micrococcaceae</taxon>
        <taxon>Rothia</taxon>
    </lineage>
</organism>
<gene>
    <name evidence="2" type="ORF">GCM10023352_08090</name>
</gene>
<dbReference type="PROSITE" id="PS51480">
    <property type="entry name" value="DHAL"/>
    <property type="match status" value="1"/>
</dbReference>
<dbReference type="Pfam" id="PF02734">
    <property type="entry name" value="Dak2"/>
    <property type="match status" value="1"/>
</dbReference>
<dbReference type="SUPFAM" id="SSF101473">
    <property type="entry name" value="DhaL-like"/>
    <property type="match status" value="1"/>
</dbReference>
<dbReference type="InterPro" id="IPR050270">
    <property type="entry name" value="DegV_domain_contain"/>
</dbReference>
<dbReference type="InterPro" id="IPR036117">
    <property type="entry name" value="DhaL_dom_sf"/>
</dbReference>
<dbReference type="SMART" id="SM01120">
    <property type="entry name" value="Dak2"/>
    <property type="match status" value="1"/>
</dbReference>
<dbReference type="EMBL" id="BAABKP010000001">
    <property type="protein sequence ID" value="GAA4792074.1"/>
    <property type="molecule type" value="Genomic_DNA"/>
</dbReference>
<dbReference type="Proteomes" id="UP001500187">
    <property type="component" value="Unassembled WGS sequence"/>
</dbReference>
<keyword evidence="3" id="KW-1185">Reference proteome</keyword>
<comment type="caution">
    <text evidence="2">The sequence shown here is derived from an EMBL/GenBank/DDBJ whole genome shotgun (WGS) entry which is preliminary data.</text>
</comment>
<feature type="domain" description="DhaL" evidence="1">
    <location>
        <begin position="7"/>
        <end position="188"/>
    </location>
</feature>
<evidence type="ECO:0000313" key="3">
    <source>
        <dbReference type="Proteomes" id="UP001500187"/>
    </source>
</evidence>
<evidence type="ECO:0000259" key="1">
    <source>
        <dbReference type="PROSITE" id="PS51480"/>
    </source>
</evidence>
<dbReference type="PANTHER" id="PTHR33434:SF2">
    <property type="entry name" value="FATTY ACID-BINDING PROTEIN TM_1468"/>
    <property type="match status" value="1"/>
</dbReference>
<dbReference type="Pfam" id="PF21645">
    <property type="entry name" value="FakA-like_M"/>
    <property type="match status" value="1"/>
</dbReference>
<dbReference type="Gene3D" id="1.25.40.340">
    <property type="match status" value="1"/>
</dbReference>
<dbReference type="InterPro" id="IPR004007">
    <property type="entry name" value="DhaL_dom"/>
</dbReference>
<evidence type="ECO:0000313" key="2">
    <source>
        <dbReference type="EMBL" id="GAA4792074.1"/>
    </source>
</evidence>
<dbReference type="PANTHER" id="PTHR33434">
    <property type="entry name" value="DEGV DOMAIN-CONTAINING PROTEIN DR_1986-RELATED"/>
    <property type="match status" value="1"/>
</dbReference>
<accession>A0ABP9BAT2</accession>